<dbReference type="AlphaFoldDB" id="A0A4Z1H8B4"/>
<protein>
    <submittedName>
        <fullName evidence="1">Uncharacterized protein</fullName>
    </submittedName>
</protein>
<reference evidence="1 2" key="1">
    <citation type="submission" date="2017-12" db="EMBL/GenBank/DDBJ databases">
        <title>Comparative genomics of Botrytis spp.</title>
        <authorList>
            <person name="Valero-Jimenez C.A."/>
            <person name="Tapia P."/>
            <person name="Veloso J."/>
            <person name="Silva-Moreno E."/>
            <person name="Staats M."/>
            <person name="Valdes J.H."/>
            <person name="Van Kan J.A.L."/>
        </authorList>
    </citation>
    <scope>NUCLEOTIDE SEQUENCE [LARGE SCALE GENOMIC DNA]</scope>
    <source>
        <strain evidence="1 2">MUCL11595</strain>
    </source>
</reference>
<evidence type="ECO:0000313" key="2">
    <source>
        <dbReference type="Proteomes" id="UP000297527"/>
    </source>
</evidence>
<evidence type="ECO:0000313" key="1">
    <source>
        <dbReference type="EMBL" id="TGO44929.1"/>
    </source>
</evidence>
<keyword evidence="2" id="KW-1185">Reference proteome</keyword>
<dbReference type="EMBL" id="PQXN01000440">
    <property type="protein sequence ID" value="TGO44929.1"/>
    <property type="molecule type" value="Genomic_DNA"/>
</dbReference>
<name>A0A4Z1H8B4_9HELO</name>
<dbReference type="Proteomes" id="UP000297527">
    <property type="component" value="Unassembled WGS sequence"/>
</dbReference>
<gene>
    <name evidence="1" type="ORF">BCON_0442g00010</name>
</gene>
<comment type="caution">
    <text evidence="1">The sequence shown here is derived from an EMBL/GenBank/DDBJ whole genome shotgun (WGS) entry which is preliminary data.</text>
</comment>
<accession>A0A4Z1H8B4</accession>
<organism evidence="1 2">
    <name type="scientific">Botryotinia convoluta</name>
    <dbReference type="NCBI Taxonomy" id="54673"/>
    <lineage>
        <taxon>Eukaryota</taxon>
        <taxon>Fungi</taxon>
        <taxon>Dikarya</taxon>
        <taxon>Ascomycota</taxon>
        <taxon>Pezizomycotina</taxon>
        <taxon>Leotiomycetes</taxon>
        <taxon>Helotiales</taxon>
        <taxon>Sclerotiniaceae</taxon>
        <taxon>Botryotinia</taxon>
    </lineage>
</organism>
<sequence length="109" mass="11986">MLDNDAAAVTRLKLQTNNALNFQVNFSKSAVLKLVRYPISTLKECQGKLLIQSIDFETSPADLSPVPSADIVLLTFLCLGQAAASFYRGPVFLLVYGSKTVACFRDLIW</sequence>
<proteinExistence type="predicted"/>